<keyword evidence="2" id="KW-0645">Protease</keyword>
<keyword evidence="8" id="KW-0961">Cell wall biogenesis/degradation</keyword>
<dbReference type="Proteomes" id="UP000185544">
    <property type="component" value="Chromosome"/>
</dbReference>
<evidence type="ECO:0000256" key="2">
    <source>
        <dbReference type="ARBA" id="ARBA00022670"/>
    </source>
</evidence>
<evidence type="ECO:0000256" key="5">
    <source>
        <dbReference type="ARBA" id="ARBA00022833"/>
    </source>
</evidence>
<gene>
    <name evidence="9" type="ORF">BCY86_03035</name>
</gene>
<evidence type="ECO:0000256" key="7">
    <source>
        <dbReference type="ARBA" id="ARBA00023049"/>
    </source>
</evidence>
<reference evidence="9 10" key="1">
    <citation type="submission" date="2016-08" db="EMBL/GenBank/DDBJ databases">
        <title>Identification and validation of antigenic proteins from Pajaroellobacter abortibovis using de-novo genome sequence assembly and reverse vaccinology.</title>
        <authorList>
            <person name="Welly B.T."/>
            <person name="Miller M.R."/>
            <person name="Stott J.L."/>
            <person name="Blanchard M.T."/>
            <person name="Islas-Trejo A.D."/>
            <person name="O'Rourke S.M."/>
            <person name="Young A.E."/>
            <person name="Medrano J.F."/>
            <person name="Van Eenennaam A.L."/>
        </authorList>
    </citation>
    <scope>NUCLEOTIDE SEQUENCE [LARGE SCALE GENOMIC DNA]</scope>
    <source>
        <strain evidence="9 10">BTF92-0548A/99-0131</strain>
    </source>
</reference>
<dbReference type="PANTHER" id="PTHR43126:SF1">
    <property type="entry name" value="D-ALANYL-D-ALANINE DIPEPTIDASE"/>
    <property type="match status" value="1"/>
</dbReference>
<dbReference type="Pfam" id="PF01427">
    <property type="entry name" value="Peptidase_M15"/>
    <property type="match status" value="1"/>
</dbReference>
<dbReference type="GO" id="GO:0008237">
    <property type="term" value="F:metallopeptidase activity"/>
    <property type="evidence" value="ECO:0007669"/>
    <property type="project" value="UniProtKB-KW"/>
</dbReference>
<name>A0A1L6MW37_9BACT</name>
<organism evidence="9 10">
    <name type="scientific">Pajaroellobacter abortibovis</name>
    <dbReference type="NCBI Taxonomy" id="1882918"/>
    <lineage>
        <taxon>Bacteria</taxon>
        <taxon>Pseudomonadati</taxon>
        <taxon>Myxococcota</taxon>
        <taxon>Polyangia</taxon>
        <taxon>Polyangiales</taxon>
        <taxon>Polyangiaceae</taxon>
    </lineage>
</organism>
<dbReference type="GO" id="GO:0160237">
    <property type="term" value="F:D-Ala-D-Ala dipeptidase activity"/>
    <property type="evidence" value="ECO:0007669"/>
    <property type="project" value="UniProtKB-EC"/>
</dbReference>
<dbReference type="AlphaFoldDB" id="A0A1L6MW37"/>
<evidence type="ECO:0000256" key="3">
    <source>
        <dbReference type="ARBA" id="ARBA00022723"/>
    </source>
</evidence>
<dbReference type="GO" id="GO:0071555">
    <property type="term" value="P:cell wall organization"/>
    <property type="evidence" value="ECO:0007669"/>
    <property type="project" value="UniProtKB-KW"/>
</dbReference>
<evidence type="ECO:0000256" key="4">
    <source>
        <dbReference type="ARBA" id="ARBA00022801"/>
    </source>
</evidence>
<keyword evidence="10" id="KW-1185">Reference proteome</keyword>
<evidence type="ECO:0000313" key="10">
    <source>
        <dbReference type="Proteomes" id="UP000185544"/>
    </source>
</evidence>
<dbReference type="Gene3D" id="3.30.1380.10">
    <property type="match status" value="1"/>
</dbReference>
<keyword evidence="5" id="KW-0862">Zinc</keyword>
<evidence type="ECO:0000313" key="9">
    <source>
        <dbReference type="EMBL" id="APR99763.1"/>
    </source>
</evidence>
<keyword evidence="6" id="KW-0224">Dipeptidase</keyword>
<comment type="catalytic activity">
    <reaction evidence="1">
        <text>D-alanyl-D-alanine + H2O = 2 D-alanine</text>
        <dbReference type="Rhea" id="RHEA:20661"/>
        <dbReference type="ChEBI" id="CHEBI:15377"/>
        <dbReference type="ChEBI" id="CHEBI:57416"/>
        <dbReference type="ChEBI" id="CHEBI:57822"/>
        <dbReference type="EC" id="3.4.13.22"/>
    </reaction>
</comment>
<keyword evidence="3" id="KW-0479">Metal-binding</keyword>
<accession>A0A1L6MW37</accession>
<dbReference type="InterPro" id="IPR009045">
    <property type="entry name" value="Zn_M74/Hedgehog-like"/>
</dbReference>
<dbReference type="KEGG" id="pabo:BCY86_03035"/>
<evidence type="ECO:0000256" key="8">
    <source>
        <dbReference type="ARBA" id="ARBA00023316"/>
    </source>
</evidence>
<dbReference type="GO" id="GO:0046872">
    <property type="term" value="F:metal ion binding"/>
    <property type="evidence" value="ECO:0007669"/>
    <property type="project" value="UniProtKB-KW"/>
</dbReference>
<sequence>MREVQKALKASNLTLKVYDCYRPQRAVDDFVAWSNQLQNQKMKKEFYPRVDKSILFNERYISKQSMHCLGSIVDITLVPLPVPPPS</sequence>
<proteinExistence type="predicted"/>
<keyword evidence="4" id="KW-0378">Hydrolase</keyword>
<dbReference type="EMBL" id="CP016908">
    <property type="protein sequence ID" value="APR99763.1"/>
    <property type="molecule type" value="Genomic_DNA"/>
</dbReference>
<protein>
    <submittedName>
        <fullName evidence="9">Uncharacterized protein</fullName>
    </submittedName>
</protein>
<dbReference type="STRING" id="1882918.BCY86_03035"/>
<evidence type="ECO:0000256" key="1">
    <source>
        <dbReference type="ARBA" id="ARBA00001362"/>
    </source>
</evidence>
<dbReference type="PANTHER" id="PTHR43126">
    <property type="entry name" value="D-ALANYL-D-ALANINE DIPEPTIDASE"/>
    <property type="match status" value="1"/>
</dbReference>
<dbReference type="SUPFAM" id="SSF55166">
    <property type="entry name" value="Hedgehog/DD-peptidase"/>
    <property type="match status" value="1"/>
</dbReference>
<keyword evidence="7" id="KW-0482">Metalloprotease</keyword>
<evidence type="ECO:0000256" key="6">
    <source>
        <dbReference type="ARBA" id="ARBA00022997"/>
    </source>
</evidence>
<dbReference type="GO" id="GO:0006508">
    <property type="term" value="P:proteolysis"/>
    <property type="evidence" value="ECO:0007669"/>
    <property type="project" value="UniProtKB-KW"/>
</dbReference>
<dbReference type="InterPro" id="IPR000755">
    <property type="entry name" value="A_A_dipeptidase"/>
</dbReference>